<evidence type="ECO:0000256" key="8">
    <source>
        <dbReference type="ARBA" id="ARBA00022840"/>
    </source>
</evidence>
<keyword evidence="6" id="KW-0677">Repeat</keyword>
<dbReference type="PANTHER" id="PTHR24223:SF330">
    <property type="entry name" value="ATP-BINDING CASSETTE SUB-FAMILY C MEMBER 10"/>
    <property type="match status" value="1"/>
</dbReference>
<dbReference type="Pfam" id="PF00005">
    <property type="entry name" value="ABC_tran"/>
    <property type="match status" value="2"/>
</dbReference>
<keyword evidence="8" id="KW-0067">ATP-binding</keyword>
<feature type="transmembrane region" description="Helical" evidence="13">
    <location>
        <begin position="142"/>
        <end position="165"/>
    </location>
</feature>
<dbReference type="PROSITE" id="PS50893">
    <property type="entry name" value="ABC_TRANSPORTER_2"/>
    <property type="match status" value="2"/>
</dbReference>
<evidence type="ECO:0000256" key="6">
    <source>
        <dbReference type="ARBA" id="ARBA00022737"/>
    </source>
</evidence>
<dbReference type="RefSeq" id="XP_025830828.1">
    <property type="nucleotide sequence ID" value="XM_025975043.1"/>
</dbReference>
<dbReference type="CDD" id="cd18598">
    <property type="entry name" value="ABC_6TM_MRP7_D1_like"/>
    <property type="match status" value="1"/>
</dbReference>
<feature type="domain" description="ABC transporter" evidence="14">
    <location>
        <begin position="1353"/>
        <end position="1586"/>
    </location>
</feature>
<evidence type="ECO:0000256" key="3">
    <source>
        <dbReference type="ARBA" id="ARBA00012191"/>
    </source>
</evidence>
<dbReference type="InParanoid" id="A0A7F5R585"/>
<dbReference type="KEGG" id="apln:108744761"/>
<dbReference type="FunFam" id="1.20.1560.10:FF:000113">
    <property type="entry name" value="ABC transporter, putative"/>
    <property type="match status" value="1"/>
</dbReference>
<evidence type="ECO:0000259" key="15">
    <source>
        <dbReference type="PROSITE" id="PS50929"/>
    </source>
</evidence>
<accession>A0A7F5R585</accession>
<dbReference type="InterPro" id="IPR050173">
    <property type="entry name" value="ABC_transporter_C-like"/>
</dbReference>
<dbReference type="SMART" id="SM00382">
    <property type="entry name" value="AAA"/>
    <property type="match status" value="2"/>
</dbReference>
<evidence type="ECO:0000313" key="16">
    <source>
        <dbReference type="Proteomes" id="UP000192223"/>
    </source>
</evidence>
<dbReference type="InterPro" id="IPR017871">
    <property type="entry name" value="ABC_transporter-like_CS"/>
</dbReference>
<feature type="domain" description="ABC transmembrane type-1" evidence="15">
    <location>
        <begin position="421"/>
        <end position="650"/>
    </location>
</feature>
<evidence type="ECO:0000259" key="14">
    <source>
        <dbReference type="PROSITE" id="PS50893"/>
    </source>
</evidence>
<feature type="transmembrane region" description="Helical" evidence="13">
    <location>
        <begin position="80"/>
        <end position="96"/>
    </location>
</feature>
<dbReference type="Pfam" id="PF00664">
    <property type="entry name" value="ABC_membrane"/>
    <property type="match status" value="2"/>
</dbReference>
<feature type="transmembrane region" description="Helical" evidence="13">
    <location>
        <begin position="1171"/>
        <end position="1188"/>
    </location>
</feature>
<feature type="transmembrane region" description="Helical" evidence="13">
    <location>
        <begin position="1290"/>
        <end position="1309"/>
    </location>
</feature>
<keyword evidence="7" id="KW-0547">Nucleotide-binding</keyword>
<comment type="catalytic activity">
    <reaction evidence="12">
        <text>ATP + H2O + xenobioticSide 1 = ADP + phosphate + xenobioticSide 2.</text>
        <dbReference type="EC" id="7.6.2.2"/>
    </reaction>
</comment>
<organism evidence="16 17">
    <name type="scientific">Agrilus planipennis</name>
    <name type="common">Emerald ash borer</name>
    <name type="synonym">Agrilus marcopoli</name>
    <dbReference type="NCBI Taxonomy" id="224129"/>
    <lineage>
        <taxon>Eukaryota</taxon>
        <taxon>Metazoa</taxon>
        <taxon>Ecdysozoa</taxon>
        <taxon>Arthropoda</taxon>
        <taxon>Hexapoda</taxon>
        <taxon>Insecta</taxon>
        <taxon>Pterygota</taxon>
        <taxon>Neoptera</taxon>
        <taxon>Endopterygota</taxon>
        <taxon>Coleoptera</taxon>
        <taxon>Polyphaga</taxon>
        <taxon>Elateriformia</taxon>
        <taxon>Buprestoidea</taxon>
        <taxon>Buprestidae</taxon>
        <taxon>Agrilinae</taxon>
        <taxon>Agrilus</taxon>
    </lineage>
</organism>
<feature type="transmembrane region" description="Helical" evidence="13">
    <location>
        <begin position="1003"/>
        <end position="1022"/>
    </location>
</feature>
<dbReference type="FunFam" id="3.40.50.300:FF:000163">
    <property type="entry name" value="Multidrug resistance-associated protein member 4"/>
    <property type="match status" value="1"/>
</dbReference>
<evidence type="ECO:0000256" key="13">
    <source>
        <dbReference type="SAM" id="Phobius"/>
    </source>
</evidence>
<feature type="transmembrane region" description="Helical" evidence="13">
    <location>
        <begin position="1075"/>
        <end position="1104"/>
    </location>
</feature>
<evidence type="ECO:0000256" key="9">
    <source>
        <dbReference type="ARBA" id="ARBA00022967"/>
    </source>
</evidence>
<evidence type="ECO:0000313" key="17">
    <source>
        <dbReference type="RefSeq" id="XP_025830828.1"/>
    </source>
</evidence>
<dbReference type="GO" id="GO:0008559">
    <property type="term" value="F:ABC-type xenobiotic transporter activity"/>
    <property type="evidence" value="ECO:0007669"/>
    <property type="project" value="UniProtKB-EC"/>
</dbReference>
<dbReference type="SUPFAM" id="SSF90123">
    <property type="entry name" value="ABC transporter transmembrane region"/>
    <property type="match status" value="2"/>
</dbReference>
<evidence type="ECO:0000256" key="7">
    <source>
        <dbReference type="ARBA" id="ARBA00022741"/>
    </source>
</evidence>
<dbReference type="FunCoup" id="A0A7F5R585">
    <property type="interactions" value="274"/>
</dbReference>
<dbReference type="GO" id="GO:0016020">
    <property type="term" value="C:membrane"/>
    <property type="evidence" value="ECO:0007669"/>
    <property type="project" value="UniProtKB-SubCell"/>
</dbReference>
<feature type="transmembrane region" description="Helical" evidence="13">
    <location>
        <begin position="38"/>
        <end position="59"/>
    </location>
</feature>
<feature type="domain" description="ABC transmembrane type-1" evidence="15">
    <location>
        <begin position="1012"/>
        <end position="1317"/>
    </location>
</feature>
<keyword evidence="4" id="KW-0813">Transport</keyword>
<dbReference type="InterPro" id="IPR027417">
    <property type="entry name" value="P-loop_NTPase"/>
</dbReference>
<name>A0A7F5R585_AGRPL</name>
<dbReference type="CDD" id="cd03250">
    <property type="entry name" value="ABCC_MRP_domain1"/>
    <property type="match status" value="1"/>
</dbReference>
<feature type="transmembrane region" description="Helical" evidence="13">
    <location>
        <begin position="500"/>
        <end position="521"/>
    </location>
</feature>
<feature type="transmembrane region" description="Helical" evidence="13">
    <location>
        <begin position="1258"/>
        <end position="1278"/>
    </location>
</feature>
<keyword evidence="16" id="KW-1185">Reference proteome</keyword>
<comment type="subcellular location">
    <subcellularLocation>
        <location evidence="1">Membrane</location>
        <topology evidence="1">Multi-pass membrane protein</topology>
    </subcellularLocation>
</comment>
<dbReference type="FunFam" id="1.20.1560.10:FF:000037">
    <property type="entry name" value="ATP-binding cassette subfamily C member 10"/>
    <property type="match status" value="1"/>
</dbReference>
<proteinExistence type="inferred from homology"/>
<keyword evidence="10 13" id="KW-1133">Transmembrane helix</keyword>
<evidence type="ECO:0000256" key="1">
    <source>
        <dbReference type="ARBA" id="ARBA00004141"/>
    </source>
</evidence>
<feature type="transmembrane region" description="Helical" evidence="13">
    <location>
        <begin position="108"/>
        <end position="130"/>
    </location>
</feature>
<keyword evidence="9" id="KW-1278">Translocase</keyword>
<dbReference type="GO" id="GO:0016887">
    <property type="term" value="F:ATP hydrolysis activity"/>
    <property type="evidence" value="ECO:0007669"/>
    <property type="project" value="InterPro"/>
</dbReference>
<dbReference type="InterPro" id="IPR011527">
    <property type="entry name" value="ABC1_TM_dom"/>
</dbReference>
<dbReference type="CDD" id="cd03244">
    <property type="entry name" value="ABCC_MRP_domain2"/>
    <property type="match status" value="1"/>
</dbReference>
<dbReference type="FunFam" id="3.40.50.300:FF:000973">
    <property type="entry name" value="Multidrug resistance-associated protein 4"/>
    <property type="match status" value="1"/>
</dbReference>
<dbReference type="InterPro" id="IPR036640">
    <property type="entry name" value="ABC1_TM_sf"/>
</dbReference>
<dbReference type="PANTHER" id="PTHR24223">
    <property type="entry name" value="ATP-BINDING CASSETTE SUB-FAMILY C"/>
    <property type="match status" value="1"/>
</dbReference>
<evidence type="ECO:0000256" key="4">
    <source>
        <dbReference type="ARBA" id="ARBA00022448"/>
    </source>
</evidence>
<feature type="transmembrane region" description="Helical" evidence="13">
    <location>
        <begin position="588"/>
        <end position="608"/>
    </location>
</feature>
<comment type="similarity">
    <text evidence="2">Belongs to the ABC transporter superfamily. ABCC family. Conjugate transporter (TC 3.A.1.208) subfamily.</text>
</comment>
<dbReference type="EC" id="7.6.2.2" evidence="3"/>
<reference evidence="17" key="1">
    <citation type="submission" date="2025-08" db="UniProtKB">
        <authorList>
            <consortium name="RefSeq"/>
        </authorList>
    </citation>
    <scope>IDENTIFICATION</scope>
    <source>
        <tissue evidence="17">Entire body</tissue>
    </source>
</reference>
<dbReference type="Gene3D" id="1.20.1560.10">
    <property type="entry name" value="ABC transporter type 1, transmembrane domain"/>
    <property type="match status" value="2"/>
</dbReference>
<dbReference type="PROSITE" id="PS00211">
    <property type="entry name" value="ABC_TRANSPORTER_1"/>
    <property type="match status" value="2"/>
</dbReference>
<evidence type="ECO:0000256" key="5">
    <source>
        <dbReference type="ARBA" id="ARBA00022692"/>
    </source>
</evidence>
<keyword evidence="5 13" id="KW-0812">Transmembrane</keyword>
<evidence type="ECO:0000256" key="10">
    <source>
        <dbReference type="ARBA" id="ARBA00022989"/>
    </source>
</evidence>
<keyword evidence="11 13" id="KW-0472">Membrane</keyword>
<dbReference type="PROSITE" id="PS50929">
    <property type="entry name" value="ABC_TM1F"/>
    <property type="match status" value="2"/>
</dbReference>
<evidence type="ECO:0000256" key="12">
    <source>
        <dbReference type="ARBA" id="ARBA00034018"/>
    </source>
</evidence>
<dbReference type="GO" id="GO:0005524">
    <property type="term" value="F:ATP binding"/>
    <property type="evidence" value="ECO:0007669"/>
    <property type="project" value="UniProtKB-KW"/>
</dbReference>
<dbReference type="OrthoDB" id="6500128at2759"/>
<dbReference type="InterPro" id="IPR003593">
    <property type="entry name" value="AAA+_ATPase"/>
</dbReference>
<dbReference type="GeneID" id="108744761"/>
<dbReference type="Gene3D" id="3.40.50.300">
    <property type="entry name" value="P-loop containing nucleotide triphosphate hydrolases"/>
    <property type="match status" value="2"/>
</dbReference>
<feature type="transmembrane region" description="Helical" evidence="13">
    <location>
        <begin position="1146"/>
        <end position="1165"/>
    </location>
</feature>
<protein>
    <recommendedName>
        <fullName evidence="3">ABC-type xenobiotic transporter</fullName>
        <ecNumber evidence="3">7.6.2.2</ecNumber>
    </recommendedName>
</protein>
<sequence length="1588" mass="178176">MDSFQQFAVRWRWHWEDLCGADGFQIWSPKTHDLGLCFEQLCLQIPAFVLLAIASAFYFGHQVEYVARSKFQKHALNVRCLLVTILAVLPLIQIYVDINRVDVKIEKISYFLSAVEGISWFVHLGYVSVLRKRLGLSSRGPMAVCVIWTLTAVLTFISFRTHYLIYLKHPVVSSSISLSFRFSIAKLVLQICYGITLLVGQGNTEFLQNQYSGASESQPLLYNAYNGFSEERDPSYLGVAMEDSSWLRKLFFCWVDPLMKKGAQGHVNNSEDLYDVPYSLNCTTLSAMFEKSLIGNTDEILKKTIYVDPPGGELGASSSSINPEISNTKYRVSVFRALHKCFAFHFYGIGILKFASDCASFAGPMLLNLLVSFIDNKNENIKEGYLYAGGLFITTLIGEESKRFNGGYANRVLLIRCDEVAFCNAHFNFLMAMVGLKIRAAVVTAIYRKTLSVSSSVLSSQFSTGEIINFMSTDTDRIVNACPSFHALWSIPFQLAVTLYLLYVQVGLAFLAGLAFSVVLIPINKIIANKIGELSVKLMERKDERVRVMAEVLKGIRTIKLYVWEQHFIRNITSIREEELKYLKARKYLDAMCVYFWATTPVLISILTFGTYVLLGNVLTAATVFTSMALLNMLIGPLNNFPWVLNGLTEAWVSVKRIQRLFDLPDLHWESYYEKSCNNPNNEIEITSASFSWIKTLSPEEISALHSVNRKRRVKGKGKGKKAVVFNELEKVDEIEESDTLVQFHLTNISFTVKKGEFVGVIGTVGSGKSTLLFALLAELNKTEGSVAIADIEKGFSLVTQQPWLQRDTIRENILFGKLYDDVRYRRVINACSLSEDLLLFPGGDSTAVGEGGSTVSGGQKARIALARAVYQEKDVYLLDDILSAVDVKVAKHIFQHCLLGLLKNKTRILCTHHVQFLMHCDKIVVLKNGTIDQIGVPQEVLSNIDASLPIDLELEESTQSTDTTEESGIIIPESTDNDSILNEEFSESGTVKFRVYSEYWKAVGHLLSVSIIIAMTIMQTSRNITDLWLSYWVSNSETKNTTNISSPFKDDENHLALWSTGDLFRTDNTVQHYMMIYGLFAGLNTIFTFIRAFLFAYGGICAASKIHKLLLKSVMKSKVPFFDVTSVGRILNRFSSDTYTVDDSLPFIMNILLAQFFGVIGSMIVTIYGLPWLSLIMVPIVPIYFSLQNHYRLTSRQLKRISSVTLSPIYGHFNETLQGLPTIRALRANQRFKRDNEEKVEANMKAKFASQAASQWLGLRLQFIGVAMVTGVGFIAVVQHQFDFADPGLVGLAISYSLSITNLLNGVVNAFTETEREMIAVERVNEYIEKITPETSHFVCDPPYAWPAQGVVVFNNVVLKYREHLSPSLKGVSFETRPAEKIGVVGRTGAGKSSLITALLRLVELYAGSIIIDTVNIAHLSLQALRSRIFCIPQEPFLFSGTIRENLDPLDEFRDQELWSALSKVDLGHMVRNLGGLDYKIASAGSNLSVGQKQLFCLARAILHNAKIVCVDEATANVDQETDRQIQQTLRSAFRMSTVITIAHRIETIMDCDRILVMKDGQAVEFDTPQSLMDDFNSHFHQMVNHD</sequence>
<dbReference type="Proteomes" id="UP000192223">
    <property type="component" value="Unplaced"/>
</dbReference>
<gene>
    <name evidence="17" type="primary">LOC108744761</name>
</gene>
<dbReference type="InterPro" id="IPR003439">
    <property type="entry name" value="ABC_transporter-like_ATP-bd"/>
</dbReference>
<evidence type="ECO:0000256" key="11">
    <source>
        <dbReference type="ARBA" id="ARBA00023136"/>
    </source>
</evidence>
<feature type="domain" description="ABC transporter" evidence="14">
    <location>
        <begin position="730"/>
        <end position="954"/>
    </location>
</feature>
<evidence type="ECO:0000256" key="2">
    <source>
        <dbReference type="ARBA" id="ARBA00009726"/>
    </source>
</evidence>
<dbReference type="SUPFAM" id="SSF52540">
    <property type="entry name" value="P-loop containing nucleoside triphosphate hydrolases"/>
    <property type="match status" value="2"/>
</dbReference>
<dbReference type="CDD" id="cd18605">
    <property type="entry name" value="ABC_6TM_MRP7_D2_like"/>
    <property type="match status" value="1"/>
</dbReference>